<evidence type="ECO:0000313" key="1">
    <source>
        <dbReference type="EMBL" id="MET3560824.1"/>
    </source>
</evidence>
<accession>A0ABV2FQJ0</accession>
<reference evidence="1 2" key="1">
    <citation type="submission" date="2024-06" db="EMBL/GenBank/DDBJ databases">
        <title>Genomic Encyclopedia of Type Strains, Phase IV (KMG-IV): sequencing the most valuable type-strain genomes for metagenomic binning, comparative biology and taxonomic classification.</title>
        <authorList>
            <person name="Goeker M."/>
        </authorList>
    </citation>
    <scope>NUCLEOTIDE SEQUENCE [LARGE SCALE GENOMIC DNA]</scope>
    <source>
        <strain evidence="1 2">DSM 23650</strain>
    </source>
</reference>
<dbReference type="Proteomes" id="UP001549112">
    <property type="component" value="Unassembled WGS sequence"/>
</dbReference>
<gene>
    <name evidence="1" type="ORF">ABID39_001540</name>
</gene>
<evidence type="ECO:0000313" key="2">
    <source>
        <dbReference type="Proteomes" id="UP001549112"/>
    </source>
</evidence>
<sequence length="45" mass="4944">MNIRYFFIASAVISNLALALKESETVVDKQPSPIVAPHTVDETNL</sequence>
<protein>
    <submittedName>
        <fullName evidence="1">Uncharacterized protein</fullName>
    </submittedName>
</protein>
<dbReference type="RefSeq" id="WP_354187488.1">
    <property type="nucleotide sequence ID" value="NZ_JBEPLT010000029.1"/>
</dbReference>
<keyword evidence="2" id="KW-1185">Reference proteome</keyword>
<name>A0ABV2FQJ0_9HYPH</name>
<proteinExistence type="predicted"/>
<comment type="caution">
    <text evidence="1">The sequence shown here is derived from an EMBL/GenBank/DDBJ whole genome shotgun (WGS) entry which is preliminary data.</text>
</comment>
<dbReference type="EMBL" id="JBEPLT010000029">
    <property type="protein sequence ID" value="MET3560824.1"/>
    <property type="molecule type" value="Genomic_DNA"/>
</dbReference>
<organism evidence="1 2">
    <name type="scientific">Bartonella japonica</name>
    <dbReference type="NCBI Taxonomy" id="357761"/>
    <lineage>
        <taxon>Bacteria</taxon>
        <taxon>Pseudomonadati</taxon>
        <taxon>Pseudomonadota</taxon>
        <taxon>Alphaproteobacteria</taxon>
        <taxon>Hyphomicrobiales</taxon>
        <taxon>Bartonellaceae</taxon>
        <taxon>Bartonella</taxon>
    </lineage>
</organism>